<evidence type="ECO:0000256" key="1">
    <source>
        <dbReference type="SAM" id="Phobius"/>
    </source>
</evidence>
<gene>
    <name evidence="2" type="ORF">DSM104635_02559</name>
</gene>
<evidence type="ECO:0000313" key="2">
    <source>
        <dbReference type="EMBL" id="QGZ95708.1"/>
    </source>
</evidence>
<dbReference type="Proteomes" id="UP000431269">
    <property type="component" value="Chromosome"/>
</dbReference>
<sequence>MAAAAFNIGMFALDRVRTVLVALSLIVLLKTVWVLMTPVG</sequence>
<keyword evidence="1" id="KW-0812">Transmembrane</keyword>
<feature type="transmembrane region" description="Helical" evidence="1">
    <location>
        <begin position="18"/>
        <end position="36"/>
    </location>
</feature>
<name>A0A6I6MQL8_9CAUL</name>
<dbReference type="AlphaFoldDB" id="A0A6I6MQL8"/>
<keyword evidence="3" id="KW-1185">Reference proteome</keyword>
<evidence type="ECO:0000313" key="3">
    <source>
        <dbReference type="Proteomes" id="UP000431269"/>
    </source>
</evidence>
<dbReference type="KEGG" id="tsv:DSM104635_02559"/>
<keyword evidence="1" id="KW-0472">Membrane</keyword>
<accession>A0A6I6MQL8</accession>
<dbReference type="EMBL" id="CP047045">
    <property type="protein sequence ID" value="QGZ95708.1"/>
    <property type="molecule type" value="Genomic_DNA"/>
</dbReference>
<protein>
    <submittedName>
        <fullName evidence="2">Uncharacterized protein</fullName>
    </submittedName>
</protein>
<dbReference type="RefSeq" id="WP_267129027.1">
    <property type="nucleotide sequence ID" value="NZ_CP047045.1"/>
</dbReference>
<reference evidence="3" key="1">
    <citation type="submission" date="2019-12" db="EMBL/GenBank/DDBJ databases">
        <title>Complete genome of Terracaulis silvestris 0127_4.</title>
        <authorList>
            <person name="Vieira S."/>
            <person name="Riedel T."/>
            <person name="Sproer C."/>
            <person name="Pascual J."/>
            <person name="Boedeker C."/>
            <person name="Overmann J."/>
        </authorList>
    </citation>
    <scope>NUCLEOTIDE SEQUENCE [LARGE SCALE GENOMIC DNA]</scope>
    <source>
        <strain evidence="3">0127_4</strain>
    </source>
</reference>
<proteinExistence type="predicted"/>
<organism evidence="2 3">
    <name type="scientific">Terricaulis silvestris</name>
    <dbReference type="NCBI Taxonomy" id="2686094"/>
    <lineage>
        <taxon>Bacteria</taxon>
        <taxon>Pseudomonadati</taxon>
        <taxon>Pseudomonadota</taxon>
        <taxon>Alphaproteobacteria</taxon>
        <taxon>Caulobacterales</taxon>
        <taxon>Caulobacteraceae</taxon>
        <taxon>Terricaulis</taxon>
    </lineage>
</organism>
<keyword evidence="1" id="KW-1133">Transmembrane helix</keyword>